<keyword evidence="3" id="KW-1185">Reference proteome</keyword>
<keyword evidence="1" id="KW-1133">Transmembrane helix</keyword>
<evidence type="ECO:0000256" key="1">
    <source>
        <dbReference type="SAM" id="Phobius"/>
    </source>
</evidence>
<gene>
    <name evidence="2" type="ORF">FUAX_36250</name>
</gene>
<evidence type="ECO:0008006" key="4">
    <source>
        <dbReference type="Google" id="ProtNLM"/>
    </source>
</evidence>
<protein>
    <recommendedName>
        <fullName evidence="4">CcoQ/FixQ family Cbb3-type cytochrome c oxidase assembly chaperone</fullName>
    </recommendedName>
</protein>
<dbReference type="AlphaFoldDB" id="A0AAU9CT00"/>
<dbReference type="Proteomes" id="UP001348817">
    <property type="component" value="Chromosome"/>
</dbReference>
<evidence type="ECO:0000313" key="3">
    <source>
        <dbReference type="Proteomes" id="UP001348817"/>
    </source>
</evidence>
<dbReference type="EMBL" id="AP025314">
    <property type="protein sequence ID" value="BDD11193.1"/>
    <property type="molecule type" value="Genomic_DNA"/>
</dbReference>
<name>A0AAU9CT00_9BACT</name>
<keyword evidence="1" id="KW-0812">Transmembrane</keyword>
<reference evidence="2 3" key="1">
    <citation type="submission" date="2021-12" db="EMBL/GenBank/DDBJ databases">
        <title>Genome sequencing of bacteria with rrn-lacking chromosome and rrn-plasmid.</title>
        <authorList>
            <person name="Anda M."/>
            <person name="Iwasaki W."/>
        </authorList>
    </citation>
    <scope>NUCLEOTIDE SEQUENCE [LARGE SCALE GENOMIC DNA]</scope>
    <source>
        <strain evidence="2 3">DSM 100852</strain>
    </source>
</reference>
<dbReference type="KEGG" id="fax:FUAX_36250"/>
<dbReference type="RefSeq" id="WP_338392706.1">
    <property type="nucleotide sequence ID" value="NZ_AP025314.1"/>
</dbReference>
<accession>A0AAU9CT00</accession>
<feature type="transmembrane region" description="Helical" evidence="1">
    <location>
        <begin position="14"/>
        <end position="34"/>
    </location>
</feature>
<evidence type="ECO:0000313" key="2">
    <source>
        <dbReference type="EMBL" id="BDD11193.1"/>
    </source>
</evidence>
<keyword evidence="1" id="KW-0472">Membrane</keyword>
<proteinExistence type="predicted"/>
<sequence>MFKHYFEGLANVELGPVISLVIFFTFFVGLIVWVKTLSGQHVSKMSNLPLEEQDKA</sequence>
<organism evidence="2 3">
    <name type="scientific">Fulvitalea axinellae</name>
    <dbReference type="NCBI Taxonomy" id="1182444"/>
    <lineage>
        <taxon>Bacteria</taxon>
        <taxon>Pseudomonadati</taxon>
        <taxon>Bacteroidota</taxon>
        <taxon>Cytophagia</taxon>
        <taxon>Cytophagales</taxon>
        <taxon>Persicobacteraceae</taxon>
        <taxon>Fulvitalea</taxon>
    </lineage>
</organism>